<reference evidence="1 2" key="1">
    <citation type="submission" date="2024-09" db="EMBL/GenBank/DDBJ databases">
        <authorList>
            <person name="Sun Q."/>
            <person name="Mori K."/>
        </authorList>
    </citation>
    <scope>NUCLEOTIDE SEQUENCE [LARGE SCALE GENOMIC DNA]</scope>
    <source>
        <strain evidence="1 2">CECT 9424</strain>
    </source>
</reference>
<dbReference type="SUPFAM" id="SSF48452">
    <property type="entry name" value="TPR-like"/>
    <property type="match status" value="1"/>
</dbReference>
<comment type="caution">
    <text evidence="1">The sequence shown here is derived from an EMBL/GenBank/DDBJ whole genome shotgun (WGS) entry which is preliminary data.</text>
</comment>
<dbReference type="Pfam" id="PF14559">
    <property type="entry name" value="TPR_19"/>
    <property type="match status" value="1"/>
</dbReference>
<accession>A0ABV5I483</accession>
<dbReference type="InterPro" id="IPR011990">
    <property type="entry name" value="TPR-like_helical_dom_sf"/>
</dbReference>
<gene>
    <name evidence="1" type="ORF">ACFFU4_17250</name>
</gene>
<organism evidence="1 2">
    <name type="scientific">Roseovarius ramblicola</name>
    <dbReference type="NCBI Taxonomy" id="2022336"/>
    <lineage>
        <taxon>Bacteria</taxon>
        <taxon>Pseudomonadati</taxon>
        <taxon>Pseudomonadota</taxon>
        <taxon>Alphaproteobacteria</taxon>
        <taxon>Rhodobacterales</taxon>
        <taxon>Roseobacteraceae</taxon>
        <taxon>Roseovarius</taxon>
    </lineage>
</organism>
<dbReference type="Pfam" id="PF13432">
    <property type="entry name" value="TPR_16"/>
    <property type="match status" value="2"/>
</dbReference>
<name>A0ABV5I483_9RHOB</name>
<sequence>MRHSIRIILCAAGIMGLSACEPTPGEEVDRALQDINVIDESNLNEVMLQSSDPAEAVAYFQRATANDPGRIDLMRGLAKSLVRTGRITEAVAAWEAVADHADATDADRVALAEALIRNNQWDRAGAVLDATPPTFETYDRYRLEAMVADSEEDWDKADSFYETAVGLTTKPAAVMNNWGYSKLSRGNPEGAERLFADAVRQDPGMFTAKNNLVMARGAQGNYSMPVLPATQAERAQLLYTLGLAAVKQGDVAIGRGLLQEAVETHPQHFDAAVRSLRALESGAG</sequence>
<dbReference type="Proteomes" id="UP001589670">
    <property type="component" value="Unassembled WGS sequence"/>
</dbReference>
<dbReference type="EMBL" id="JBHMEC010000030">
    <property type="protein sequence ID" value="MFB9151503.1"/>
    <property type="molecule type" value="Genomic_DNA"/>
</dbReference>
<dbReference type="Gene3D" id="1.25.40.10">
    <property type="entry name" value="Tetratricopeptide repeat domain"/>
    <property type="match status" value="2"/>
</dbReference>
<dbReference type="PROSITE" id="PS51257">
    <property type="entry name" value="PROKAR_LIPOPROTEIN"/>
    <property type="match status" value="1"/>
</dbReference>
<keyword evidence="2" id="KW-1185">Reference proteome</keyword>
<evidence type="ECO:0000313" key="1">
    <source>
        <dbReference type="EMBL" id="MFB9151503.1"/>
    </source>
</evidence>
<proteinExistence type="predicted"/>
<evidence type="ECO:0000313" key="2">
    <source>
        <dbReference type="Proteomes" id="UP001589670"/>
    </source>
</evidence>
<protein>
    <submittedName>
        <fullName evidence="1">Tetratricopeptide repeat protein</fullName>
    </submittedName>
</protein>
<dbReference type="RefSeq" id="WP_377071116.1">
    <property type="nucleotide sequence ID" value="NZ_JBHMEC010000030.1"/>
</dbReference>